<proteinExistence type="predicted"/>
<accession>A0A0E9WFM8</accession>
<dbReference type="AlphaFoldDB" id="A0A0E9WFM8"/>
<dbReference type="EMBL" id="GBXM01019410">
    <property type="protein sequence ID" value="JAH89167.1"/>
    <property type="molecule type" value="Transcribed_RNA"/>
</dbReference>
<organism evidence="1">
    <name type="scientific">Anguilla anguilla</name>
    <name type="common">European freshwater eel</name>
    <name type="synonym">Muraena anguilla</name>
    <dbReference type="NCBI Taxonomy" id="7936"/>
    <lineage>
        <taxon>Eukaryota</taxon>
        <taxon>Metazoa</taxon>
        <taxon>Chordata</taxon>
        <taxon>Craniata</taxon>
        <taxon>Vertebrata</taxon>
        <taxon>Euteleostomi</taxon>
        <taxon>Actinopterygii</taxon>
        <taxon>Neopterygii</taxon>
        <taxon>Teleostei</taxon>
        <taxon>Anguilliformes</taxon>
        <taxon>Anguillidae</taxon>
        <taxon>Anguilla</taxon>
    </lineage>
</organism>
<reference evidence="1" key="1">
    <citation type="submission" date="2014-11" db="EMBL/GenBank/DDBJ databases">
        <authorList>
            <person name="Amaro Gonzalez C."/>
        </authorList>
    </citation>
    <scope>NUCLEOTIDE SEQUENCE</scope>
</reference>
<sequence>MTFLKEQCIALLSLVKAPHSLLHHNEWFPSAELGKRV</sequence>
<evidence type="ECO:0000313" key="1">
    <source>
        <dbReference type="EMBL" id="JAH89167.1"/>
    </source>
</evidence>
<reference evidence="1" key="2">
    <citation type="journal article" date="2015" name="Fish Shellfish Immunol.">
        <title>Early steps in the European eel (Anguilla anguilla)-Vibrio vulnificus interaction in the gills: Role of the RtxA13 toxin.</title>
        <authorList>
            <person name="Callol A."/>
            <person name="Pajuelo D."/>
            <person name="Ebbesson L."/>
            <person name="Teles M."/>
            <person name="MacKenzie S."/>
            <person name="Amaro C."/>
        </authorList>
    </citation>
    <scope>NUCLEOTIDE SEQUENCE</scope>
</reference>
<name>A0A0E9WFM8_ANGAN</name>
<protein>
    <submittedName>
        <fullName evidence="1">Uncharacterized protein</fullName>
    </submittedName>
</protein>